<evidence type="ECO:0000256" key="7">
    <source>
        <dbReference type="ARBA" id="ARBA00022737"/>
    </source>
</evidence>
<evidence type="ECO:0000256" key="16">
    <source>
        <dbReference type="SAM" id="Phobius"/>
    </source>
</evidence>
<dbReference type="InterPro" id="IPR051022">
    <property type="entry name" value="Notch_Cell-Fate_Det"/>
</dbReference>
<dbReference type="PROSITE" id="PS00010">
    <property type="entry name" value="ASX_HYDROXYL"/>
    <property type="match status" value="1"/>
</dbReference>
<accession>A0AAD7S1I7</accession>
<feature type="domain" description="EGF-like" evidence="17">
    <location>
        <begin position="281"/>
        <end position="318"/>
    </location>
</feature>
<keyword evidence="10 14" id="KW-1015">Disulfide bond</keyword>
<comment type="subcellular location">
    <subcellularLocation>
        <location evidence="2">Cytoplasm</location>
    </subcellularLocation>
    <subcellularLocation>
        <location evidence="1">Membrane</location>
        <topology evidence="1">Single-pass type I membrane protein</topology>
    </subcellularLocation>
</comment>
<dbReference type="SUPFAM" id="SSF57196">
    <property type="entry name" value="EGF/Laminin"/>
    <property type="match status" value="4"/>
</dbReference>
<keyword evidence="6" id="KW-0732">Signal</keyword>
<dbReference type="FunFam" id="2.10.25.10:FF:000118">
    <property type="entry name" value="protein delta homolog 2"/>
    <property type="match status" value="1"/>
</dbReference>
<evidence type="ECO:0000256" key="10">
    <source>
        <dbReference type="ARBA" id="ARBA00023157"/>
    </source>
</evidence>
<name>A0AAD7S1I7_9TELE</name>
<dbReference type="PROSITE" id="PS00022">
    <property type="entry name" value="EGF_1"/>
    <property type="match status" value="5"/>
</dbReference>
<comment type="subunit">
    <text evidence="12">Monomer. Interacts with SH3RF2.</text>
</comment>
<evidence type="ECO:0000256" key="12">
    <source>
        <dbReference type="ARBA" id="ARBA00061973"/>
    </source>
</evidence>
<evidence type="ECO:0000256" key="15">
    <source>
        <dbReference type="SAM" id="MobiDB-lite"/>
    </source>
</evidence>
<dbReference type="FunFam" id="2.10.25.10:FF:000321">
    <property type="entry name" value="Protein delta homolog 1"/>
    <property type="match status" value="1"/>
</dbReference>
<dbReference type="InterPro" id="IPR001881">
    <property type="entry name" value="EGF-like_Ca-bd_dom"/>
</dbReference>
<comment type="caution">
    <text evidence="14">Lacks conserved residue(s) required for the propagation of feature annotation.</text>
</comment>
<dbReference type="GO" id="GO:0005737">
    <property type="term" value="C:cytoplasm"/>
    <property type="evidence" value="ECO:0007669"/>
    <property type="project" value="UniProtKB-SubCell"/>
</dbReference>
<dbReference type="GO" id="GO:0005886">
    <property type="term" value="C:plasma membrane"/>
    <property type="evidence" value="ECO:0007669"/>
    <property type="project" value="TreeGrafter"/>
</dbReference>
<evidence type="ECO:0000259" key="17">
    <source>
        <dbReference type="PROSITE" id="PS50026"/>
    </source>
</evidence>
<proteinExistence type="predicted"/>
<keyword evidence="8 16" id="KW-1133">Transmembrane helix</keyword>
<keyword evidence="9 16" id="KW-0472">Membrane</keyword>
<feature type="region of interest" description="Disordered" evidence="15">
    <location>
        <begin position="39"/>
        <end position="61"/>
    </location>
</feature>
<feature type="transmembrane region" description="Helical" evidence="16">
    <location>
        <begin position="377"/>
        <end position="398"/>
    </location>
</feature>
<keyword evidence="11" id="KW-0325">Glycoprotein</keyword>
<evidence type="ECO:0000256" key="6">
    <source>
        <dbReference type="ARBA" id="ARBA00022729"/>
    </source>
</evidence>
<dbReference type="GO" id="GO:0007157">
    <property type="term" value="P:heterophilic cell-cell adhesion via plasma membrane cell adhesion molecules"/>
    <property type="evidence" value="ECO:0007669"/>
    <property type="project" value="TreeGrafter"/>
</dbReference>
<evidence type="ECO:0000256" key="3">
    <source>
        <dbReference type="ARBA" id="ARBA00022490"/>
    </source>
</evidence>
<feature type="domain" description="EGF-like" evidence="17">
    <location>
        <begin position="160"/>
        <end position="197"/>
    </location>
</feature>
<evidence type="ECO:0000256" key="2">
    <source>
        <dbReference type="ARBA" id="ARBA00004496"/>
    </source>
</evidence>
<dbReference type="GO" id="GO:0005509">
    <property type="term" value="F:calcium ion binding"/>
    <property type="evidence" value="ECO:0007669"/>
    <property type="project" value="InterPro"/>
</dbReference>
<feature type="disulfide bond" evidence="14">
    <location>
        <begin position="117"/>
        <end position="126"/>
    </location>
</feature>
<dbReference type="Pfam" id="PF00008">
    <property type="entry name" value="EGF"/>
    <property type="match status" value="3"/>
</dbReference>
<evidence type="ECO:0000256" key="4">
    <source>
        <dbReference type="ARBA" id="ARBA00022536"/>
    </source>
</evidence>
<keyword evidence="5 16" id="KW-0812">Transmembrane</keyword>
<keyword evidence="4 14" id="KW-0245">EGF-like domain</keyword>
<feature type="domain" description="EGF-like" evidence="17">
    <location>
        <begin position="243"/>
        <end position="279"/>
    </location>
</feature>
<evidence type="ECO:0000256" key="11">
    <source>
        <dbReference type="ARBA" id="ARBA00023180"/>
    </source>
</evidence>
<reference evidence="18" key="1">
    <citation type="journal article" date="2023" name="Science">
        <title>Genome structures resolve the early diversification of teleost fishes.</title>
        <authorList>
            <person name="Parey E."/>
            <person name="Louis A."/>
            <person name="Montfort J."/>
            <person name="Bouchez O."/>
            <person name="Roques C."/>
            <person name="Iampietro C."/>
            <person name="Lluch J."/>
            <person name="Castinel A."/>
            <person name="Donnadieu C."/>
            <person name="Desvignes T."/>
            <person name="Floi Bucao C."/>
            <person name="Jouanno E."/>
            <person name="Wen M."/>
            <person name="Mejri S."/>
            <person name="Dirks R."/>
            <person name="Jansen H."/>
            <person name="Henkel C."/>
            <person name="Chen W.J."/>
            <person name="Zahm M."/>
            <person name="Cabau C."/>
            <person name="Klopp C."/>
            <person name="Thompson A.W."/>
            <person name="Robinson-Rechavi M."/>
            <person name="Braasch I."/>
            <person name="Lecointre G."/>
            <person name="Bobe J."/>
            <person name="Postlethwait J.H."/>
            <person name="Berthelot C."/>
            <person name="Roest Crollius H."/>
            <person name="Guiguen Y."/>
        </authorList>
    </citation>
    <scope>NUCLEOTIDE SEQUENCE</scope>
    <source>
        <strain evidence="18">NC1722</strain>
    </source>
</reference>
<dbReference type="GO" id="GO:0045197">
    <property type="term" value="P:establishment or maintenance of epithelial cell apical/basal polarity"/>
    <property type="evidence" value="ECO:0007669"/>
    <property type="project" value="TreeGrafter"/>
</dbReference>
<dbReference type="FunFam" id="2.10.25.10:FF:000012">
    <property type="entry name" value="Delta-like protein"/>
    <property type="match status" value="1"/>
</dbReference>
<feature type="compositionally biased region" description="Basic and acidic residues" evidence="15">
    <location>
        <begin position="45"/>
        <end position="57"/>
    </location>
</feature>
<dbReference type="FunFam" id="2.10.25.10:FF:000018">
    <property type="entry name" value="Delta-like 1"/>
    <property type="match status" value="1"/>
</dbReference>
<dbReference type="Pfam" id="PF21700">
    <property type="entry name" value="EGF_DL_JAG"/>
    <property type="match status" value="1"/>
</dbReference>
<sequence>MRIATKQLLQHETELTPAVDCISIFDSLSPRSREWAYHGDSTNLGREENASRQKEEDQQSEIGKCASKPFLRMPFSGLWAAATLLLLVIAGIADGFECSPGCDPSNGFCEKPGECRCRPGWQGATCNQCVPFPGCLHGACEKAWQCLCEQGWVGSQCDVDTHPCSSEPCSNNSTCTETGDGGYVCVCARGYTGDNCHLRTGPCLTNGSPCQNQGTCTDDDGLAAHSSCLCPAGFAGDFCEIDVVDDCESGPCANGGSCVDRGPTYACVCSAGFAGAACNDTLPSCAGDPCAGGGTCLSREDGGFRCLCGPGFAGPACARRRVAHAHAPRRHGLPPGHTFHKVVHAADHRRLLKISAREAAVARAPGPLVTRSQVVCFAVLGLLTCLVVLGTTGIIFFSRCETWVANARYTQLVRRQRDYLLRANDDGEDYSVNIIVPKKVKLTNYGKHYTSI</sequence>
<keyword evidence="7" id="KW-0677">Repeat</keyword>
<dbReference type="GO" id="GO:0032991">
    <property type="term" value="C:protein-containing complex"/>
    <property type="evidence" value="ECO:0007669"/>
    <property type="project" value="TreeGrafter"/>
</dbReference>
<dbReference type="GO" id="GO:0007417">
    <property type="term" value="P:central nervous system development"/>
    <property type="evidence" value="ECO:0007669"/>
    <property type="project" value="UniProtKB-ARBA"/>
</dbReference>
<evidence type="ECO:0000256" key="9">
    <source>
        <dbReference type="ARBA" id="ARBA00023136"/>
    </source>
</evidence>
<dbReference type="PANTHER" id="PTHR24049:SF42">
    <property type="entry name" value="DELTA LIKE NON-CANONICAL NOTCH LIGAND 1"/>
    <property type="match status" value="1"/>
</dbReference>
<evidence type="ECO:0000256" key="5">
    <source>
        <dbReference type="ARBA" id="ARBA00022692"/>
    </source>
</evidence>
<feature type="domain" description="EGF-like" evidence="17">
    <location>
        <begin position="199"/>
        <end position="240"/>
    </location>
</feature>
<dbReference type="SMART" id="SM00179">
    <property type="entry name" value="EGF_CA"/>
    <property type="match status" value="4"/>
</dbReference>
<evidence type="ECO:0000256" key="8">
    <source>
        <dbReference type="ARBA" id="ARBA00022989"/>
    </source>
</evidence>
<dbReference type="SMART" id="SM00181">
    <property type="entry name" value="EGF"/>
    <property type="match status" value="6"/>
</dbReference>
<feature type="disulfide bond" evidence="14">
    <location>
        <begin position="308"/>
        <end position="317"/>
    </location>
</feature>
<dbReference type="AlphaFoldDB" id="A0AAD7S1I7"/>
<dbReference type="InterPro" id="IPR000152">
    <property type="entry name" value="EGF-type_Asp/Asn_hydroxyl_site"/>
</dbReference>
<evidence type="ECO:0000256" key="1">
    <source>
        <dbReference type="ARBA" id="ARBA00004479"/>
    </source>
</evidence>
<dbReference type="CDD" id="cd00054">
    <property type="entry name" value="EGF_CA"/>
    <property type="match status" value="4"/>
</dbReference>
<evidence type="ECO:0000256" key="14">
    <source>
        <dbReference type="PROSITE-ProRule" id="PRU00076"/>
    </source>
</evidence>
<keyword evidence="3" id="KW-0963">Cytoplasm</keyword>
<evidence type="ECO:0000313" key="19">
    <source>
        <dbReference type="Proteomes" id="UP001221898"/>
    </source>
</evidence>
<dbReference type="PROSITE" id="PS50026">
    <property type="entry name" value="EGF_3"/>
    <property type="match status" value="5"/>
</dbReference>
<feature type="disulfide bond" evidence="14">
    <location>
        <begin position="230"/>
        <end position="239"/>
    </location>
</feature>
<dbReference type="Gene3D" id="2.10.25.10">
    <property type="entry name" value="Laminin"/>
    <property type="match status" value="5"/>
</dbReference>
<evidence type="ECO:0000313" key="18">
    <source>
        <dbReference type="EMBL" id="KAJ8394223.1"/>
    </source>
</evidence>
<comment type="caution">
    <text evidence="18">The sequence shown here is derived from an EMBL/GenBank/DDBJ whole genome shotgun (WGS) entry which is preliminary data.</text>
</comment>
<protein>
    <recommendedName>
        <fullName evidence="13">Protein delta homolog 1</fullName>
    </recommendedName>
</protein>
<organism evidence="18 19">
    <name type="scientific">Aldrovandia affinis</name>
    <dbReference type="NCBI Taxonomy" id="143900"/>
    <lineage>
        <taxon>Eukaryota</taxon>
        <taxon>Metazoa</taxon>
        <taxon>Chordata</taxon>
        <taxon>Craniata</taxon>
        <taxon>Vertebrata</taxon>
        <taxon>Euteleostomi</taxon>
        <taxon>Actinopterygii</taxon>
        <taxon>Neopterygii</taxon>
        <taxon>Teleostei</taxon>
        <taxon>Notacanthiformes</taxon>
        <taxon>Halosauridae</taxon>
        <taxon>Aldrovandia</taxon>
    </lineage>
</organism>
<feature type="domain" description="EGF-like" evidence="17">
    <location>
        <begin position="94"/>
        <end position="127"/>
    </location>
</feature>
<dbReference type="Proteomes" id="UP001221898">
    <property type="component" value="Unassembled WGS sequence"/>
</dbReference>
<gene>
    <name evidence="18" type="ORF">AAFF_G00048060</name>
</gene>
<feature type="disulfide bond" evidence="14">
    <location>
        <begin position="269"/>
        <end position="278"/>
    </location>
</feature>
<dbReference type="InterPro" id="IPR000742">
    <property type="entry name" value="EGF"/>
</dbReference>
<evidence type="ECO:0000256" key="13">
    <source>
        <dbReference type="ARBA" id="ARBA00072386"/>
    </source>
</evidence>
<dbReference type="PROSITE" id="PS01186">
    <property type="entry name" value="EGF_2"/>
    <property type="match status" value="4"/>
</dbReference>
<dbReference type="EMBL" id="JAINUG010000128">
    <property type="protein sequence ID" value="KAJ8394223.1"/>
    <property type="molecule type" value="Genomic_DNA"/>
</dbReference>
<feature type="disulfide bond" evidence="14">
    <location>
        <begin position="187"/>
        <end position="196"/>
    </location>
</feature>
<dbReference type="PANTHER" id="PTHR24049">
    <property type="entry name" value="CRUMBS FAMILY MEMBER"/>
    <property type="match status" value="1"/>
</dbReference>
<keyword evidence="19" id="KW-1185">Reference proteome</keyword>